<sequence>MIILIPAYKPDGQLLKLIASVAAADPKPTVVVVDDGSGPDFRQVFDDASRLGSTVIGFPANRGKGHALKTGFAFIAAAFPGRDVVCADSDGQHRVQDILRVAGRLPAASDAMVLGSRNFSGDVPAPSRVGNTATRWLFRLATGENIPDTQTGLRGYPAAMLPWLTGVPGERYEYGLNLLLEARRAGYLIRTVGIATVYLDHNTGSRFRPLADSARIYAPLLKFLASSLAAFVVDTGVFLVLLGATGSVLFAVVAARGLSSAVNFSGAAPSRQAHGGSGTARRELLRPAAVPLQPETVHHRSRRNPGHLRHCRRNKRDSYSSHGPATVPAQPCRES</sequence>
<keyword evidence="3" id="KW-0472">Membrane</keyword>
<dbReference type="CDD" id="cd04179">
    <property type="entry name" value="DPM_DPG-synthase_like"/>
    <property type="match status" value="1"/>
</dbReference>
<evidence type="ECO:0000256" key="3">
    <source>
        <dbReference type="SAM" id="Phobius"/>
    </source>
</evidence>
<feature type="region of interest" description="Disordered" evidence="2">
    <location>
        <begin position="296"/>
        <end position="335"/>
    </location>
</feature>
<keyword evidence="3" id="KW-1133">Transmembrane helix</keyword>
<evidence type="ECO:0000259" key="4">
    <source>
        <dbReference type="Pfam" id="PF00535"/>
    </source>
</evidence>
<evidence type="ECO:0000256" key="2">
    <source>
        <dbReference type="SAM" id="MobiDB-lite"/>
    </source>
</evidence>
<name>A0ABU1U7A0_9MICC</name>
<feature type="transmembrane region" description="Helical" evidence="3">
    <location>
        <begin position="239"/>
        <end position="258"/>
    </location>
</feature>
<dbReference type="InterPro" id="IPR001173">
    <property type="entry name" value="Glyco_trans_2-like"/>
</dbReference>
<comment type="caution">
    <text evidence="5">The sequence shown here is derived from an EMBL/GenBank/DDBJ whole genome shotgun (WGS) entry which is preliminary data.</text>
</comment>
<evidence type="ECO:0000256" key="1">
    <source>
        <dbReference type="ARBA" id="ARBA00006739"/>
    </source>
</evidence>
<dbReference type="SUPFAM" id="SSF53448">
    <property type="entry name" value="Nucleotide-diphospho-sugar transferases"/>
    <property type="match status" value="1"/>
</dbReference>
<dbReference type="Gene3D" id="3.90.550.10">
    <property type="entry name" value="Spore Coat Polysaccharide Biosynthesis Protein SpsA, Chain A"/>
    <property type="match status" value="1"/>
</dbReference>
<feature type="compositionally biased region" description="Basic residues" evidence="2">
    <location>
        <begin position="299"/>
        <end position="315"/>
    </location>
</feature>
<reference evidence="5 6" key="1">
    <citation type="submission" date="2023-07" db="EMBL/GenBank/DDBJ databases">
        <title>Sorghum-associated microbial communities from plants grown in Nebraska, USA.</title>
        <authorList>
            <person name="Schachtman D."/>
        </authorList>
    </citation>
    <scope>NUCLEOTIDE SEQUENCE [LARGE SCALE GENOMIC DNA]</scope>
    <source>
        <strain evidence="5 6">BE167</strain>
    </source>
</reference>
<dbReference type="InterPro" id="IPR050256">
    <property type="entry name" value="Glycosyltransferase_2"/>
</dbReference>
<comment type="similarity">
    <text evidence="1">Belongs to the glycosyltransferase 2 family.</text>
</comment>
<dbReference type="Proteomes" id="UP001252243">
    <property type="component" value="Unassembled WGS sequence"/>
</dbReference>
<protein>
    <recommendedName>
        <fullName evidence="4">Glycosyltransferase 2-like domain-containing protein</fullName>
    </recommendedName>
</protein>
<dbReference type="PANTHER" id="PTHR48090:SF7">
    <property type="entry name" value="RFBJ PROTEIN"/>
    <property type="match status" value="1"/>
</dbReference>
<proteinExistence type="inferred from homology"/>
<keyword evidence="3" id="KW-0812">Transmembrane</keyword>
<keyword evidence="6" id="KW-1185">Reference proteome</keyword>
<organism evidence="5 6">
    <name type="scientific">Arthrobacter ginsengisoli</name>
    <dbReference type="NCBI Taxonomy" id="1356565"/>
    <lineage>
        <taxon>Bacteria</taxon>
        <taxon>Bacillati</taxon>
        <taxon>Actinomycetota</taxon>
        <taxon>Actinomycetes</taxon>
        <taxon>Micrococcales</taxon>
        <taxon>Micrococcaceae</taxon>
        <taxon>Arthrobacter</taxon>
    </lineage>
</organism>
<gene>
    <name evidence="5" type="ORF">J2X01_000249</name>
</gene>
<feature type="domain" description="Glycosyltransferase 2-like" evidence="4">
    <location>
        <begin position="3"/>
        <end position="133"/>
    </location>
</feature>
<evidence type="ECO:0000313" key="6">
    <source>
        <dbReference type="Proteomes" id="UP001252243"/>
    </source>
</evidence>
<dbReference type="EMBL" id="JAVDVQ010000001">
    <property type="protein sequence ID" value="MDR7080980.1"/>
    <property type="molecule type" value="Genomic_DNA"/>
</dbReference>
<accession>A0ABU1U7A0</accession>
<dbReference type="Pfam" id="PF00535">
    <property type="entry name" value="Glycos_transf_2"/>
    <property type="match status" value="1"/>
</dbReference>
<dbReference type="InterPro" id="IPR029044">
    <property type="entry name" value="Nucleotide-diphossugar_trans"/>
</dbReference>
<dbReference type="RefSeq" id="WP_310049818.1">
    <property type="nucleotide sequence ID" value="NZ_JAVDVQ010000001.1"/>
</dbReference>
<evidence type="ECO:0000313" key="5">
    <source>
        <dbReference type="EMBL" id="MDR7080980.1"/>
    </source>
</evidence>
<dbReference type="PANTHER" id="PTHR48090">
    <property type="entry name" value="UNDECAPRENYL-PHOSPHATE 4-DEOXY-4-FORMAMIDO-L-ARABINOSE TRANSFERASE-RELATED"/>
    <property type="match status" value="1"/>
</dbReference>